<dbReference type="Proteomes" id="UP000539111">
    <property type="component" value="Unassembled WGS sequence"/>
</dbReference>
<comment type="caution">
    <text evidence="2">The sequence shown here is derived from an EMBL/GenBank/DDBJ whole genome shotgun (WGS) entry which is preliminary data.</text>
</comment>
<dbReference type="InterPro" id="IPR000182">
    <property type="entry name" value="GNAT_dom"/>
</dbReference>
<dbReference type="AlphaFoldDB" id="A0A7Z0D3K0"/>
<dbReference type="SUPFAM" id="SSF55729">
    <property type="entry name" value="Acyl-CoA N-acyltransferases (Nat)"/>
    <property type="match status" value="1"/>
</dbReference>
<dbReference type="Gene3D" id="3.40.630.30">
    <property type="match status" value="1"/>
</dbReference>
<evidence type="ECO:0000313" key="3">
    <source>
        <dbReference type="Proteomes" id="UP000539111"/>
    </source>
</evidence>
<reference evidence="2 3" key="1">
    <citation type="submission" date="2020-07" db="EMBL/GenBank/DDBJ databases">
        <title>Sequencing the genomes of 1000 actinobacteria strains.</title>
        <authorList>
            <person name="Klenk H.-P."/>
        </authorList>
    </citation>
    <scope>NUCLEOTIDE SEQUENCE [LARGE SCALE GENOMIC DNA]</scope>
    <source>
        <strain evidence="2 3">DSM 26341</strain>
    </source>
</reference>
<dbReference type="RefSeq" id="WP_237248951.1">
    <property type="nucleotide sequence ID" value="NZ_JACBZP010000001.1"/>
</dbReference>
<sequence length="157" mass="16772">MTSWSGLTPAEAYAVLRLRCRVFVVEQECAYLDLDGRDLDDATEHVLISNGDDVAAYLRVLPAGLEVGHSLDPAGRAIGRVVTHPDHRGRGLAGSLLQAVISTHGDSLLTMHAQSHLTGWYARYGFTPCGPDFLDDGIPHTPLQRTAASSPGPAVMA</sequence>
<proteinExistence type="predicted"/>
<dbReference type="CDD" id="cd04301">
    <property type="entry name" value="NAT_SF"/>
    <property type="match status" value="1"/>
</dbReference>
<dbReference type="PROSITE" id="PS51186">
    <property type="entry name" value="GNAT"/>
    <property type="match status" value="1"/>
</dbReference>
<dbReference type="GO" id="GO:0016747">
    <property type="term" value="F:acyltransferase activity, transferring groups other than amino-acyl groups"/>
    <property type="evidence" value="ECO:0007669"/>
    <property type="project" value="InterPro"/>
</dbReference>
<accession>A0A7Z0D3K0</accession>
<evidence type="ECO:0000313" key="2">
    <source>
        <dbReference type="EMBL" id="NYI68183.1"/>
    </source>
</evidence>
<keyword evidence="3" id="KW-1185">Reference proteome</keyword>
<feature type="domain" description="N-acetyltransferase" evidence="1">
    <location>
        <begin position="2"/>
        <end position="148"/>
    </location>
</feature>
<organism evidence="2 3">
    <name type="scientific">Spelaeicoccus albus</name>
    <dbReference type="NCBI Taxonomy" id="1280376"/>
    <lineage>
        <taxon>Bacteria</taxon>
        <taxon>Bacillati</taxon>
        <taxon>Actinomycetota</taxon>
        <taxon>Actinomycetes</taxon>
        <taxon>Micrococcales</taxon>
        <taxon>Brevibacteriaceae</taxon>
        <taxon>Spelaeicoccus</taxon>
    </lineage>
</organism>
<dbReference type="Pfam" id="PF13673">
    <property type="entry name" value="Acetyltransf_10"/>
    <property type="match status" value="1"/>
</dbReference>
<evidence type="ECO:0000259" key="1">
    <source>
        <dbReference type="PROSITE" id="PS51186"/>
    </source>
</evidence>
<dbReference type="InterPro" id="IPR016181">
    <property type="entry name" value="Acyl_CoA_acyltransferase"/>
</dbReference>
<gene>
    <name evidence="2" type="ORF">BJY26_002489</name>
</gene>
<name>A0A7Z0D3K0_9MICO</name>
<dbReference type="EMBL" id="JACBZP010000001">
    <property type="protein sequence ID" value="NYI68183.1"/>
    <property type="molecule type" value="Genomic_DNA"/>
</dbReference>
<protein>
    <submittedName>
        <fullName evidence="2">ElaA protein</fullName>
    </submittedName>
</protein>